<dbReference type="EMBL" id="JAOYFC010000006">
    <property type="protein sequence ID" value="MCV6825994.1"/>
    <property type="molecule type" value="Genomic_DNA"/>
</dbReference>
<accession>A0AAE3J233</accession>
<organism evidence="2 3">
    <name type="scientific">Halocynthiibacter halioticoli</name>
    <dbReference type="NCBI Taxonomy" id="2986804"/>
    <lineage>
        <taxon>Bacteria</taxon>
        <taxon>Pseudomonadati</taxon>
        <taxon>Pseudomonadota</taxon>
        <taxon>Alphaproteobacteria</taxon>
        <taxon>Rhodobacterales</taxon>
        <taxon>Paracoccaceae</taxon>
        <taxon>Halocynthiibacter</taxon>
    </lineage>
</organism>
<gene>
    <name evidence="2" type="ORF">OH136_15635</name>
</gene>
<dbReference type="AlphaFoldDB" id="A0AAE3J233"/>
<dbReference type="Proteomes" id="UP001208041">
    <property type="component" value="Unassembled WGS sequence"/>
</dbReference>
<comment type="caution">
    <text evidence="2">The sequence shown here is derived from an EMBL/GenBank/DDBJ whole genome shotgun (WGS) entry which is preliminary data.</text>
</comment>
<dbReference type="RefSeq" id="WP_263954966.1">
    <property type="nucleotide sequence ID" value="NZ_JAOYFC010000006.1"/>
</dbReference>
<name>A0AAE3J233_9RHOB</name>
<proteinExistence type="predicted"/>
<feature type="transmembrane region" description="Helical" evidence="1">
    <location>
        <begin position="52"/>
        <end position="73"/>
    </location>
</feature>
<evidence type="ECO:0000313" key="3">
    <source>
        <dbReference type="Proteomes" id="UP001208041"/>
    </source>
</evidence>
<reference evidence="2" key="1">
    <citation type="submission" date="2022-10" db="EMBL/GenBank/DDBJ databases">
        <authorList>
            <person name="Yue Y."/>
        </authorList>
    </citation>
    <scope>NUCLEOTIDE SEQUENCE</scope>
    <source>
        <strain evidence="2">Z654</strain>
    </source>
</reference>
<keyword evidence="1" id="KW-0812">Transmembrane</keyword>
<sequence>MNIQMNIMRLGNENKRGAYVFNGKPLEFYLALVGSALFVFQRTWVQSKQRSVVIVAISTLLGYSLAPDVGAILGRSETLSVVLTTTLIFWLLDLVLSVIQDVDTKQLVAAAANRISSLFFGGSTK</sequence>
<feature type="transmembrane region" description="Helical" evidence="1">
    <location>
        <begin position="79"/>
        <end position="99"/>
    </location>
</feature>
<evidence type="ECO:0000256" key="1">
    <source>
        <dbReference type="SAM" id="Phobius"/>
    </source>
</evidence>
<evidence type="ECO:0000313" key="2">
    <source>
        <dbReference type="EMBL" id="MCV6825994.1"/>
    </source>
</evidence>
<keyword evidence="3" id="KW-1185">Reference proteome</keyword>
<keyword evidence="1" id="KW-0472">Membrane</keyword>
<keyword evidence="1" id="KW-1133">Transmembrane helix</keyword>
<protein>
    <submittedName>
        <fullName evidence="2">Uncharacterized protein</fullName>
    </submittedName>
</protein>